<sequence length="93" mass="9903">MAYLGDGWIPDQGSRRPGHVWHDPGTRPSGVQVLDCCFEGCTREGVHAYVWNRSAVHADSFTECSGGVAVAAITDAEDDDARPSGWGDPAGFP</sequence>
<accession>A0ABR9HNZ7</accession>
<protein>
    <submittedName>
        <fullName evidence="2">Uncharacterized protein</fullName>
    </submittedName>
</protein>
<reference evidence="2 3" key="1">
    <citation type="submission" date="2020-10" db="EMBL/GenBank/DDBJ databases">
        <title>Sequencing the genomes of 1000 actinobacteria strains.</title>
        <authorList>
            <person name="Klenk H.-P."/>
        </authorList>
    </citation>
    <scope>NUCLEOTIDE SEQUENCE [LARGE SCALE GENOMIC DNA]</scope>
    <source>
        <strain evidence="2 3">DSM 45157</strain>
    </source>
</reference>
<organism evidence="2 3">
    <name type="scientific">Nocardiopsis terrae</name>
    <dbReference type="NCBI Taxonomy" id="372655"/>
    <lineage>
        <taxon>Bacteria</taxon>
        <taxon>Bacillati</taxon>
        <taxon>Actinomycetota</taxon>
        <taxon>Actinomycetes</taxon>
        <taxon>Streptosporangiales</taxon>
        <taxon>Nocardiopsidaceae</taxon>
        <taxon>Nocardiopsis</taxon>
    </lineage>
</organism>
<evidence type="ECO:0000313" key="2">
    <source>
        <dbReference type="EMBL" id="MBE1460749.1"/>
    </source>
</evidence>
<evidence type="ECO:0000256" key="1">
    <source>
        <dbReference type="SAM" id="MobiDB-lite"/>
    </source>
</evidence>
<name>A0ABR9HNZ7_9ACTN</name>
<dbReference type="Proteomes" id="UP000598217">
    <property type="component" value="Unassembled WGS sequence"/>
</dbReference>
<dbReference type="EMBL" id="JADBDY010000001">
    <property type="protein sequence ID" value="MBE1460749.1"/>
    <property type="molecule type" value="Genomic_DNA"/>
</dbReference>
<proteinExistence type="predicted"/>
<feature type="region of interest" description="Disordered" evidence="1">
    <location>
        <begin position="1"/>
        <end position="26"/>
    </location>
</feature>
<comment type="caution">
    <text evidence="2">The sequence shown here is derived from an EMBL/GenBank/DDBJ whole genome shotgun (WGS) entry which is preliminary data.</text>
</comment>
<gene>
    <name evidence="2" type="ORF">H4W79_004963</name>
</gene>
<evidence type="ECO:0000313" key="3">
    <source>
        <dbReference type="Proteomes" id="UP000598217"/>
    </source>
</evidence>
<keyword evidence="3" id="KW-1185">Reference proteome</keyword>
<dbReference type="RefSeq" id="WP_191267885.1">
    <property type="nucleotide sequence ID" value="NZ_BMXJ01000001.1"/>
</dbReference>